<name>A0A7I8L8W1_SPIIN</name>
<accession>A0A7I8L8W1</accession>
<dbReference type="InterPro" id="IPR032795">
    <property type="entry name" value="DUF3741-assoc"/>
</dbReference>
<dbReference type="OrthoDB" id="1925259at2759"/>
<evidence type="ECO:0000256" key="1">
    <source>
        <dbReference type="SAM" id="MobiDB-lite"/>
    </source>
</evidence>
<evidence type="ECO:0000259" key="2">
    <source>
        <dbReference type="Pfam" id="PF12552"/>
    </source>
</evidence>
<keyword evidence="6" id="KW-1185">Reference proteome</keyword>
<feature type="domain" description="DUF3741" evidence="2">
    <location>
        <begin position="161"/>
        <end position="195"/>
    </location>
</feature>
<feature type="region of interest" description="Disordered" evidence="1">
    <location>
        <begin position="665"/>
        <end position="685"/>
    </location>
</feature>
<organism evidence="5 6">
    <name type="scientific">Spirodela intermedia</name>
    <name type="common">Intermediate duckweed</name>
    <dbReference type="NCBI Taxonomy" id="51605"/>
    <lineage>
        <taxon>Eukaryota</taxon>
        <taxon>Viridiplantae</taxon>
        <taxon>Streptophyta</taxon>
        <taxon>Embryophyta</taxon>
        <taxon>Tracheophyta</taxon>
        <taxon>Spermatophyta</taxon>
        <taxon>Magnoliopsida</taxon>
        <taxon>Liliopsida</taxon>
        <taxon>Araceae</taxon>
        <taxon>Lemnoideae</taxon>
        <taxon>Spirodela</taxon>
    </lineage>
</organism>
<protein>
    <submittedName>
        <fullName evidence="5">Uncharacterized protein</fullName>
    </submittedName>
</protein>
<dbReference type="InterPro" id="IPR022212">
    <property type="entry name" value="DUF3741"/>
</dbReference>
<dbReference type="Proteomes" id="UP000663760">
    <property type="component" value="Chromosome 12"/>
</dbReference>
<dbReference type="EMBL" id="LR746275">
    <property type="protein sequence ID" value="CAA7406310.1"/>
    <property type="molecule type" value="Genomic_DNA"/>
</dbReference>
<reference evidence="5" key="1">
    <citation type="submission" date="2020-02" db="EMBL/GenBank/DDBJ databases">
        <authorList>
            <person name="Scholz U."/>
            <person name="Mascher M."/>
            <person name="Fiebig A."/>
        </authorList>
    </citation>
    <scope>NUCLEOTIDE SEQUENCE</scope>
</reference>
<feature type="region of interest" description="Disordered" evidence="1">
    <location>
        <begin position="131"/>
        <end position="170"/>
    </location>
</feature>
<dbReference type="Pfam" id="PF14383">
    <property type="entry name" value="VARLMGL"/>
    <property type="match status" value="1"/>
</dbReference>
<dbReference type="AlphaFoldDB" id="A0A7I8L8W1"/>
<evidence type="ECO:0000313" key="6">
    <source>
        <dbReference type="Proteomes" id="UP000663760"/>
    </source>
</evidence>
<gene>
    <name evidence="5" type="ORF">SI8410_12016988</name>
</gene>
<evidence type="ECO:0000313" key="5">
    <source>
        <dbReference type="EMBL" id="CAA7406310.1"/>
    </source>
</evidence>
<dbReference type="InterPro" id="IPR025486">
    <property type="entry name" value="DUF4378"/>
</dbReference>
<feature type="domain" description="DUF4378" evidence="3">
    <location>
        <begin position="729"/>
        <end position="871"/>
    </location>
</feature>
<proteinExistence type="predicted"/>
<feature type="region of interest" description="Disordered" evidence="1">
    <location>
        <begin position="359"/>
        <end position="405"/>
    </location>
</feature>
<dbReference type="PANTHER" id="PTHR46836:SF8">
    <property type="entry name" value="AFADIN"/>
    <property type="match status" value="1"/>
</dbReference>
<dbReference type="PANTHER" id="PTHR46836">
    <property type="entry name" value="AFADIN"/>
    <property type="match status" value="1"/>
</dbReference>
<evidence type="ECO:0000259" key="4">
    <source>
        <dbReference type="Pfam" id="PF14383"/>
    </source>
</evidence>
<evidence type="ECO:0000259" key="3">
    <source>
        <dbReference type="Pfam" id="PF14309"/>
    </source>
</evidence>
<dbReference type="Pfam" id="PF12552">
    <property type="entry name" value="DUF3741"/>
    <property type="match status" value="1"/>
</dbReference>
<feature type="compositionally biased region" description="Basic and acidic residues" evidence="1">
    <location>
        <begin position="148"/>
        <end position="162"/>
    </location>
</feature>
<dbReference type="Pfam" id="PF14309">
    <property type="entry name" value="DUF4378"/>
    <property type="match status" value="1"/>
</dbReference>
<sequence length="879" mass="98226">MCVCVCHRPIRNQTNTATMASVCKMKSQTQLDMVAYELKRVSSKKPSGASIRTLIDEEMSKGMRSGRHSPGVIAKLMGLDALPAQQLCFMQDPSARCCERPSEALAERRSRHQQEEEEFKDVYEVLEADVAEGTSSRPIRKGSSKPRRRDEEMNCTRQKSTEGNRLQSSRQFSETLDALQSNKDLFLKLLQEPSSLFVRHLEEYQSTSASSEASQIVVLKSSNLREHDNGGGHWESDGKMDRSIRIRERALSKYEDDLVSHCIKEHSLSVSRKKCSLGAERRPTRIVVLKPSLDDVLEATGQKSAAGHSGYARRRESRRFGDWEMLSEMKERKKLSGEMLATNRTRGSRGIAREITDHMESFGSGHGRSLPGRRENSCGSSRRSHRLDKTCDSSTFKSSVSKEARKRLSERWKTTHELQDAGAPGRCSSTLGEMLALSEREVPEMPLRSLSCLEYSCDMVSREEILARWGSPLGITSGRSRRDEFSCRSPSKFIPESALTHGRSSSYDFTSHSGSSALVNDDTSLDSLKSSEGSLFSQRLSPPCRAEKKRLLRESYGDRHDFQSTPDLVDLPEEKTMVADPDASAGCDASYPVDFVPAVCTELKELPCVTDDLMPAHPFDSTPPRTEGRLKSYVTEEVASSDECRTEGLPPLPIAKGQEFSSALEVTEHPSPVSVLEPPDESESSLDRLERVKGDLQEFRPQHQLPTSVSEDAEAEGIRLTFENEDNMEFCYLLDILIDSGLYKADGDMLFCACFSPESPVDPDVFENLESIYNQVAWPGMDRKLIFDLINSILAEILAFTWVGAGRLRPSGCRKLLIEEVWESLLKSTVYDACASQGKDVEELTWRGCGADFDGVGREIERMLNDDLLEELATEVSSI</sequence>
<feature type="domain" description="DUF3741" evidence="4">
    <location>
        <begin position="66"/>
        <end position="86"/>
    </location>
</feature>
<feature type="compositionally biased region" description="Basic residues" evidence="1">
    <location>
        <begin position="138"/>
        <end position="147"/>
    </location>
</feature>